<organism evidence="1 2">
    <name type="scientific">Secundilactobacillus pentosiphilus</name>
    <dbReference type="NCBI Taxonomy" id="1714682"/>
    <lineage>
        <taxon>Bacteria</taxon>
        <taxon>Bacillati</taxon>
        <taxon>Bacillota</taxon>
        <taxon>Bacilli</taxon>
        <taxon>Lactobacillales</taxon>
        <taxon>Lactobacillaceae</taxon>
        <taxon>Secundilactobacillus</taxon>
    </lineage>
</organism>
<comment type="caution">
    <text evidence="1">The sequence shown here is derived from an EMBL/GenBank/DDBJ whole genome shotgun (WGS) entry which is preliminary data.</text>
</comment>
<accession>A0A1Z5IX34</accession>
<protein>
    <submittedName>
        <fullName evidence="1">Uncharacterized protein</fullName>
    </submittedName>
</protein>
<sequence length="56" mass="6006">MAEGVSYSDAGSVISGLHASLCLFEHVSEIAAHQKRLAEKSASLFVIHINLSIGYF</sequence>
<reference evidence="1 2" key="1">
    <citation type="submission" date="2015-11" db="EMBL/GenBank/DDBJ databases">
        <title>Draft genome sequences of new species of the genus Lactobacillus isolated from orchardgrass silage.</title>
        <authorList>
            <person name="Tohno M."/>
            <person name="Tanizawa Y."/>
            <person name="Arita M."/>
        </authorList>
    </citation>
    <scope>NUCLEOTIDE SEQUENCE [LARGE SCALE GENOMIC DNA]</scope>
    <source>
        <strain evidence="1 2">IWT25</strain>
    </source>
</reference>
<dbReference type="Proteomes" id="UP000198414">
    <property type="component" value="Unassembled WGS sequence"/>
</dbReference>
<name>A0A1Z5IX34_9LACO</name>
<dbReference type="AlphaFoldDB" id="A0A1Z5IX34"/>
<evidence type="ECO:0000313" key="2">
    <source>
        <dbReference type="Proteomes" id="UP000198414"/>
    </source>
</evidence>
<gene>
    <name evidence="1" type="ORF">IWT25_01473</name>
</gene>
<proteinExistence type="predicted"/>
<dbReference type="EMBL" id="BCMI01000012">
    <property type="protein sequence ID" value="GAX06148.1"/>
    <property type="molecule type" value="Genomic_DNA"/>
</dbReference>
<evidence type="ECO:0000313" key="1">
    <source>
        <dbReference type="EMBL" id="GAX06148.1"/>
    </source>
</evidence>